<reference evidence="5" key="1">
    <citation type="submission" date="2015-09" db="EMBL/GenBank/DDBJ databases">
        <title>Draft Genome Sequences of Two Novel Amoeba-resistant Intranuclear Bacteria, Candidatus Berkiella cookevillensis and Candidatus Berkiella aquae.</title>
        <authorList>
            <person name="Mehari Y.T."/>
            <person name="Arivett B.A."/>
            <person name="Farone A.L."/>
            <person name="Gunderson J.H."/>
            <person name="Farone M.B."/>
        </authorList>
    </citation>
    <scope>NUCLEOTIDE SEQUENCE [LARGE SCALE GENOMIC DNA]</scope>
    <source>
        <strain evidence="5">CC99</strain>
    </source>
</reference>
<dbReference type="AlphaFoldDB" id="A0A0Q9YLL9"/>
<dbReference type="PANTHER" id="PTHR11236">
    <property type="entry name" value="AMINOBENZOATE/ANTHRANILATE SYNTHASE"/>
    <property type="match status" value="1"/>
</dbReference>
<evidence type="ECO:0000256" key="3">
    <source>
        <dbReference type="ARBA" id="ARBA00047683"/>
    </source>
</evidence>
<dbReference type="InterPro" id="IPR005801">
    <property type="entry name" value="ADC_synthase"/>
</dbReference>
<name>A0A0Q9YLL9_9GAMM</name>
<reference evidence="6" key="2">
    <citation type="journal article" date="2016" name="Genome Announc.">
        <title>Draft Genome Sequences of Two Novel Amoeba-Resistant Intranuclear Bacteria, 'Candidatus Berkiella cookevillensis' and 'Candidatus Berkiella aquae'.</title>
        <authorList>
            <person name="Mehari Y.T."/>
            <person name="Arivett B.A."/>
            <person name="Farone A.L."/>
            <person name="Gunderson J.H."/>
            <person name="Farone M.B."/>
        </authorList>
    </citation>
    <scope>NUCLEOTIDE SEQUENCE</scope>
    <source>
        <strain evidence="6">CC99</strain>
    </source>
</reference>
<accession>A0A0Q9YLL9</accession>
<dbReference type="Proteomes" id="UP000051494">
    <property type="component" value="Unassembled WGS sequence"/>
</dbReference>
<evidence type="ECO:0000313" key="6">
    <source>
        <dbReference type="EMBL" id="MCS5708179.1"/>
    </source>
</evidence>
<organism evidence="5">
    <name type="scientific">Candidatus Berkiella cookevillensis</name>
    <dbReference type="NCBI Taxonomy" id="437022"/>
    <lineage>
        <taxon>Bacteria</taxon>
        <taxon>Pseudomonadati</taxon>
        <taxon>Pseudomonadota</taxon>
        <taxon>Gammaproteobacteria</taxon>
        <taxon>Candidatus Berkiellales</taxon>
        <taxon>Candidatus Berkiellaceae</taxon>
        <taxon>Candidatus Berkiella</taxon>
    </lineage>
</organism>
<evidence type="ECO:0000256" key="1">
    <source>
        <dbReference type="ARBA" id="ARBA00012266"/>
    </source>
</evidence>
<dbReference type="RefSeq" id="WP_057624713.1">
    <property type="nucleotide sequence ID" value="NZ_LKHV02000001.1"/>
</dbReference>
<evidence type="ECO:0000313" key="7">
    <source>
        <dbReference type="Proteomes" id="UP000051494"/>
    </source>
</evidence>
<dbReference type="InterPro" id="IPR015890">
    <property type="entry name" value="Chorismate_C"/>
</dbReference>
<evidence type="ECO:0000313" key="5">
    <source>
        <dbReference type="EMBL" id="KRG18418.1"/>
    </source>
</evidence>
<dbReference type="Gene3D" id="3.60.120.10">
    <property type="entry name" value="Anthranilate synthase"/>
    <property type="match status" value="1"/>
</dbReference>
<comment type="catalytic activity">
    <reaction evidence="3">
        <text>chorismate + L-glutamine = anthranilate + pyruvate + L-glutamate + H(+)</text>
        <dbReference type="Rhea" id="RHEA:21732"/>
        <dbReference type="ChEBI" id="CHEBI:15361"/>
        <dbReference type="ChEBI" id="CHEBI:15378"/>
        <dbReference type="ChEBI" id="CHEBI:16567"/>
        <dbReference type="ChEBI" id="CHEBI:29748"/>
        <dbReference type="ChEBI" id="CHEBI:29985"/>
        <dbReference type="ChEBI" id="CHEBI:58359"/>
        <dbReference type="EC" id="4.1.3.27"/>
    </reaction>
</comment>
<dbReference type="PANTHER" id="PTHR11236:SF49">
    <property type="entry name" value="ANTHRANILATE SYNTHASE COMPONENT 1"/>
    <property type="match status" value="1"/>
</dbReference>
<sequence length="485" mass="54520">MKQRTLNHKMQKIDSIDALSLYAQLTNNGRKANSLLFSNHEKDDCASFIISQSALKIEYIDKHLIYHALTPFGEQLIQDYFQLQNLTKQYTIAIQDHAPLSFIHPALEKINQFIKIYKVKVAILFSFEFYDCIESLPTTQETENNFPQLIVFVPELYFEIKTKTQICLAHFNSFSNNTNVFENIISKLAEPQKTHLLTKESTQKIEPTLSIQPNDSEFIRQIATAKQNIQKGNVYQIVLSRAFSLPCPNPFASFEQLRKSNPTAYQFYYHCDHFIVFGASPETSIKVENQNNKKRITLHPIAGTKPRGFDHQKNIATDIDVHNEKALLSDPKELAEHMMLVDLARNDISKIAIAGTTKVTALTQVSKHSEVMHLYSIVEGELPTTFDCIHAFSACLNMGTLSGAPKLKATKLIKEIEQTQRGAYGGAIGWIAADETCDTAIIIRSACVQNGIATIRAGAGIVFDSDPKTEVTETYLKAKTVINAI</sequence>
<evidence type="ECO:0000259" key="4">
    <source>
        <dbReference type="Pfam" id="PF00425"/>
    </source>
</evidence>
<dbReference type="GO" id="GO:0000162">
    <property type="term" value="P:L-tryptophan biosynthetic process"/>
    <property type="evidence" value="ECO:0007669"/>
    <property type="project" value="TreeGrafter"/>
</dbReference>
<dbReference type="SUPFAM" id="SSF56322">
    <property type="entry name" value="ADC synthase"/>
    <property type="match status" value="1"/>
</dbReference>
<protein>
    <recommendedName>
        <fullName evidence="1">anthranilate synthase</fullName>
        <ecNumber evidence="1">4.1.3.27</ecNumber>
    </recommendedName>
</protein>
<keyword evidence="7" id="KW-1185">Reference proteome</keyword>
<dbReference type="OrthoDB" id="9803598at2"/>
<evidence type="ECO:0000256" key="2">
    <source>
        <dbReference type="ARBA" id="ARBA00023239"/>
    </source>
</evidence>
<dbReference type="STRING" id="437022.CC99x_01630"/>
<keyword evidence="2 5" id="KW-0456">Lyase</keyword>
<dbReference type="InterPro" id="IPR019999">
    <property type="entry name" value="Anth_synth_I-like"/>
</dbReference>
<dbReference type="PRINTS" id="PR00095">
    <property type="entry name" value="ANTSNTHASEI"/>
</dbReference>
<dbReference type="EC" id="4.1.3.27" evidence="1"/>
<proteinExistence type="predicted"/>
<dbReference type="EMBL" id="LKHV02000001">
    <property type="protein sequence ID" value="MCS5708179.1"/>
    <property type="molecule type" value="Genomic_DNA"/>
</dbReference>
<comment type="caution">
    <text evidence="5">The sequence shown here is derived from an EMBL/GenBank/DDBJ whole genome shotgun (WGS) entry which is preliminary data.</text>
</comment>
<feature type="domain" description="Chorismate-utilising enzyme C-terminal" evidence="4">
    <location>
        <begin position="216"/>
        <end position="477"/>
    </location>
</feature>
<gene>
    <name evidence="5" type="primary">phnA</name>
    <name evidence="6" type="ORF">CC99x_004605</name>
    <name evidence="5" type="ORF">CC99x_01630</name>
</gene>
<dbReference type="GO" id="GO:0004049">
    <property type="term" value="F:anthranilate synthase activity"/>
    <property type="evidence" value="ECO:0007669"/>
    <property type="project" value="UniProtKB-EC"/>
</dbReference>
<reference evidence="6" key="3">
    <citation type="submission" date="2021-06" db="EMBL/GenBank/DDBJ databases">
        <title>Genomic Description and Analysis of Intracellular Bacteria, Candidatus Berkiella cookevillensis and Candidatus Berkiella aquae.</title>
        <authorList>
            <person name="Kidane D.T."/>
            <person name="Mehari Y.T."/>
            <person name="Rice F.C."/>
            <person name="Arivett B.A."/>
            <person name="Farone A.L."/>
            <person name="Berk S.G."/>
            <person name="Farone M.B."/>
        </authorList>
    </citation>
    <scope>NUCLEOTIDE SEQUENCE</scope>
    <source>
        <strain evidence="6">CC99</strain>
    </source>
</reference>
<dbReference type="Pfam" id="PF00425">
    <property type="entry name" value="Chorismate_bind"/>
    <property type="match status" value="1"/>
</dbReference>
<dbReference type="PATRIC" id="fig|1590042.3.peg.1655"/>
<dbReference type="EMBL" id="LKHV01000007">
    <property type="protein sequence ID" value="KRG18418.1"/>
    <property type="molecule type" value="Genomic_DNA"/>
</dbReference>